<keyword evidence="2" id="KW-1185">Reference proteome</keyword>
<dbReference type="OrthoDB" id="2410195at2759"/>
<gene>
    <name evidence="1" type="ORF">SCLCIDRAFT_1218129</name>
</gene>
<dbReference type="InParanoid" id="A0A0C2ZBC8"/>
<sequence length="84" mass="9072">MSREAQLEALLEIINSSDARQAITEYKPEKGCNNVPTISSAELHPLDSSTDDVVLRKTIRLLEGVCQQLCASLAPSQCTALNAT</sequence>
<dbReference type="Proteomes" id="UP000053989">
    <property type="component" value="Unassembled WGS sequence"/>
</dbReference>
<organism evidence="1 2">
    <name type="scientific">Scleroderma citrinum Foug A</name>
    <dbReference type="NCBI Taxonomy" id="1036808"/>
    <lineage>
        <taxon>Eukaryota</taxon>
        <taxon>Fungi</taxon>
        <taxon>Dikarya</taxon>
        <taxon>Basidiomycota</taxon>
        <taxon>Agaricomycotina</taxon>
        <taxon>Agaricomycetes</taxon>
        <taxon>Agaricomycetidae</taxon>
        <taxon>Boletales</taxon>
        <taxon>Sclerodermatineae</taxon>
        <taxon>Sclerodermataceae</taxon>
        <taxon>Scleroderma</taxon>
    </lineage>
</organism>
<evidence type="ECO:0000313" key="2">
    <source>
        <dbReference type="Proteomes" id="UP000053989"/>
    </source>
</evidence>
<accession>A0A0C2ZBC8</accession>
<protein>
    <submittedName>
        <fullName evidence="1">Uncharacterized protein</fullName>
    </submittedName>
</protein>
<proteinExistence type="predicted"/>
<dbReference type="AlphaFoldDB" id="A0A0C2ZBC8"/>
<name>A0A0C2ZBC8_9AGAM</name>
<dbReference type="HOGENOM" id="CLU_2612510_0_0_1"/>
<reference evidence="2" key="2">
    <citation type="submission" date="2015-01" db="EMBL/GenBank/DDBJ databases">
        <title>Evolutionary Origins and Diversification of the Mycorrhizal Mutualists.</title>
        <authorList>
            <consortium name="DOE Joint Genome Institute"/>
            <consortium name="Mycorrhizal Genomics Consortium"/>
            <person name="Kohler A."/>
            <person name="Kuo A."/>
            <person name="Nagy L.G."/>
            <person name="Floudas D."/>
            <person name="Copeland A."/>
            <person name="Barry K.W."/>
            <person name="Cichocki N."/>
            <person name="Veneault-Fourrey C."/>
            <person name="LaButti K."/>
            <person name="Lindquist E.A."/>
            <person name="Lipzen A."/>
            <person name="Lundell T."/>
            <person name="Morin E."/>
            <person name="Murat C."/>
            <person name="Riley R."/>
            <person name="Ohm R."/>
            <person name="Sun H."/>
            <person name="Tunlid A."/>
            <person name="Henrissat B."/>
            <person name="Grigoriev I.V."/>
            <person name="Hibbett D.S."/>
            <person name="Martin F."/>
        </authorList>
    </citation>
    <scope>NUCLEOTIDE SEQUENCE [LARGE SCALE GENOMIC DNA]</scope>
    <source>
        <strain evidence="2">Foug A</strain>
    </source>
</reference>
<dbReference type="STRING" id="1036808.A0A0C2ZBC8"/>
<reference evidence="1 2" key="1">
    <citation type="submission" date="2014-04" db="EMBL/GenBank/DDBJ databases">
        <authorList>
            <consortium name="DOE Joint Genome Institute"/>
            <person name="Kuo A."/>
            <person name="Kohler A."/>
            <person name="Nagy L.G."/>
            <person name="Floudas D."/>
            <person name="Copeland A."/>
            <person name="Barry K.W."/>
            <person name="Cichocki N."/>
            <person name="Veneault-Fourrey C."/>
            <person name="LaButti K."/>
            <person name="Lindquist E.A."/>
            <person name="Lipzen A."/>
            <person name="Lundell T."/>
            <person name="Morin E."/>
            <person name="Murat C."/>
            <person name="Sun H."/>
            <person name="Tunlid A."/>
            <person name="Henrissat B."/>
            <person name="Grigoriev I.V."/>
            <person name="Hibbett D.S."/>
            <person name="Martin F."/>
            <person name="Nordberg H.P."/>
            <person name="Cantor M.N."/>
            <person name="Hua S.X."/>
        </authorList>
    </citation>
    <scope>NUCLEOTIDE SEQUENCE [LARGE SCALE GENOMIC DNA]</scope>
    <source>
        <strain evidence="1 2">Foug A</strain>
    </source>
</reference>
<evidence type="ECO:0000313" key="1">
    <source>
        <dbReference type="EMBL" id="KIM59123.1"/>
    </source>
</evidence>
<dbReference type="EMBL" id="KN822077">
    <property type="protein sequence ID" value="KIM59123.1"/>
    <property type="molecule type" value="Genomic_DNA"/>
</dbReference>